<organism evidence="7 8">
    <name type="scientific">Seminavis robusta</name>
    <dbReference type="NCBI Taxonomy" id="568900"/>
    <lineage>
        <taxon>Eukaryota</taxon>
        <taxon>Sar</taxon>
        <taxon>Stramenopiles</taxon>
        <taxon>Ochrophyta</taxon>
        <taxon>Bacillariophyta</taxon>
        <taxon>Bacillariophyceae</taxon>
        <taxon>Bacillariophycidae</taxon>
        <taxon>Naviculales</taxon>
        <taxon>Naviculaceae</taxon>
        <taxon>Seminavis</taxon>
    </lineage>
</organism>
<dbReference type="AlphaFoldDB" id="A0A9N8DXS7"/>
<dbReference type="GO" id="GO:0032259">
    <property type="term" value="P:methylation"/>
    <property type="evidence" value="ECO:0007669"/>
    <property type="project" value="UniProtKB-KW"/>
</dbReference>
<dbReference type="InterPro" id="IPR050390">
    <property type="entry name" value="C5-Methyltransferase"/>
</dbReference>
<dbReference type="Proteomes" id="UP001153069">
    <property type="component" value="Unassembled WGS sequence"/>
</dbReference>
<dbReference type="GO" id="GO:0005634">
    <property type="term" value="C:nucleus"/>
    <property type="evidence" value="ECO:0007669"/>
    <property type="project" value="TreeGrafter"/>
</dbReference>
<dbReference type="InterPro" id="IPR001525">
    <property type="entry name" value="C5_MeTfrase"/>
</dbReference>
<evidence type="ECO:0000256" key="2">
    <source>
        <dbReference type="ARBA" id="ARBA00022603"/>
    </source>
</evidence>
<keyword evidence="3 5" id="KW-0808">Transferase</keyword>
<evidence type="ECO:0000256" key="4">
    <source>
        <dbReference type="ARBA" id="ARBA00022691"/>
    </source>
</evidence>
<proteinExistence type="inferred from homology"/>
<evidence type="ECO:0000313" key="7">
    <source>
        <dbReference type="EMBL" id="CAB9510756.1"/>
    </source>
</evidence>
<dbReference type="GO" id="GO:0003886">
    <property type="term" value="F:DNA (cytosine-5-)-methyltransferase activity"/>
    <property type="evidence" value="ECO:0007669"/>
    <property type="project" value="UniProtKB-EC"/>
</dbReference>
<accession>A0A9N8DXS7</accession>
<name>A0A9N8DXS7_9STRA</name>
<feature type="compositionally biased region" description="Acidic residues" evidence="6">
    <location>
        <begin position="137"/>
        <end position="158"/>
    </location>
</feature>
<evidence type="ECO:0000256" key="1">
    <source>
        <dbReference type="ARBA" id="ARBA00011975"/>
    </source>
</evidence>
<dbReference type="PRINTS" id="PR00105">
    <property type="entry name" value="C5METTRFRASE"/>
</dbReference>
<evidence type="ECO:0000256" key="6">
    <source>
        <dbReference type="SAM" id="MobiDB-lite"/>
    </source>
</evidence>
<dbReference type="InterPro" id="IPR029063">
    <property type="entry name" value="SAM-dependent_MTases_sf"/>
</dbReference>
<dbReference type="GO" id="GO:0044027">
    <property type="term" value="P:negative regulation of gene expression via chromosomal CpG island methylation"/>
    <property type="evidence" value="ECO:0007669"/>
    <property type="project" value="TreeGrafter"/>
</dbReference>
<dbReference type="EMBL" id="CAICTM010000450">
    <property type="protein sequence ID" value="CAB9510756.1"/>
    <property type="molecule type" value="Genomic_DNA"/>
</dbReference>
<feature type="region of interest" description="Disordered" evidence="6">
    <location>
        <begin position="100"/>
        <end position="158"/>
    </location>
</feature>
<dbReference type="Pfam" id="PF00145">
    <property type="entry name" value="DNA_methylase"/>
    <property type="match status" value="1"/>
</dbReference>
<dbReference type="Gene3D" id="3.40.50.150">
    <property type="entry name" value="Vaccinia Virus protein VP39"/>
    <property type="match status" value="1"/>
</dbReference>
<dbReference type="PANTHER" id="PTHR10629">
    <property type="entry name" value="CYTOSINE-SPECIFIC METHYLTRANSFERASE"/>
    <property type="match status" value="1"/>
</dbReference>
<dbReference type="PROSITE" id="PS51679">
    <property type="entry name" value="SAM_MT_C5"/>
    <property type="match status" value="1"/>
</dbReference>
<protein>
    <recommendedName>
        <fullName evidence="1">DNA (cytosine-5-)-methyltransferase</fullName>
        <ecNumber evidence="1">2.1.1.37</ecNumber>
    </recommendedName>
</protein>
<evidence type="ECO:0000256" key="5">
    <source>
        <dbReference type="PROSITE-ProRule" id="PRU01016"/>
    </source>
</evidence>
<keyword evidence="4 5" id="KW-0949">S-adenosyl-L-methionine</keyword>
<keyword evidence="8" id="KW-1185">Reference proteome</keyword>
<gene>
    <name evidence="7" type="ORF">SEMRO_451_G145700.1</name>
</gene>
<reference evidence="7" key="1">
    <citation type="submission" date="2020-06" db="EMBL/GenBank/DDBJ databases">
        <authorList>
            <consortium name="Plant Systems Biology data submission"/>
        </authorList>
    </citation>
    <scope>NUCLEOTIDE SEQUENCE</scope>
    <source>
        <strain evidence="7">D6</strain>
    </source>
</reference>
<evidence type="ECO:0000256" key="3">
    <source>
        <dbReference type="ARBA" id="ARBA00022679"/>
    </source>
</evidence>
<sequence length="557" mass="63090">MAPIKTKSIPSTYLSLKKAKEAIAKKRSERSRDLNRCREAYRCMHRNATDEEFKANSKDYKRLIEVSKEEIRELENEVASLERHLKDLEEEAARKRKAMRAQNAVHDNGGSEVENQLSNKRKKTAQVAKNAINLCDSGDDDDDTAEEEADAEKEAQAEEDVVMSFLKRTKQTDLDGVLQSLAQCNRNSNQRGDFDDGADTTKPRAETPRVICYNDRDYHEKKCYHVDHDGKNLIMGIVGFFSITEAKCVLVRPFSDTILGMQVDGVDYDPTTWEPSPYVQIDQALDPVALGRLGEECSEVPILPELIYKVSMPGEWLHFAYRHNHKRQISGKRTGDIRLVDLFAGAGIMSHGLNKNYGVETVCAVELNKNAKIAFEMNHPECTRVECMDVRDWNRKCENDKAYKAALGIILWIHASPPCQGCSGANRNGGKNDKANNELSFEFVKAVQIHKPVFATFENVPGMWVKKNRHYLLNILRSLMQEGYQVRCCWLKASDYGDPQARPRLFIFAARSFAYLPSLPKKTHGEGASMHRITVEDALKGLSKQNQNQMDEAPLTL</sequence>
<comment type="similarity">
    <text evidence="5">Belongs to the class I-like SAM-binding methyltransferase superfamily. C5-methyltransferase family.</text>
</comment>
<dbReference type="OrthoDB" id="5376140at2759"/>
<comment type="caution">
    <text evidence="7">The sequence shown here is derived from an EMBL/GenBank/DDBJ whole genome shotgun (WGS) entry which is preliminary data.</text>
</comment>
<dbReference type="SUPFAM" id="SSF53335">
    <property type="entry name" value="S-adenosyl-L-methionine-dependent methyltransferases"/>
    <property type="match status" value="1"/>
</dbReference>
<dbReference type="PANTHER" id="PTHR10629:SF52">
    <property type="entry name" value="DNA (CYTOSINE-5)-METHYLTRANSFERASE 1"/>
    <property type="match status" value="1"/>
</dbReference>
<dbReference type="GO" id="GO:0003677">
    <property type="term" value="F:DNA binding"/>
    <property type="evidence" value="ECO:0007669"/>
    <property type="project" value="TreeGrafter"/>
</dbReference>
<dbReference type="EC" id="2.1.1.37" evidence="1"/>
<feature type="active site" evidence="5">
    <location>
        <position position="419"/>
    </location>
</feature>
<keyword evidence="2 5" id="KW-0489">Methyltransferase</keyword>
<evidence type="ECO:0000313" key="8">
    <source>
        <dbReference type="Proteomes" id="UP001153069"/>
    </source>
</evidence>